<keyword evidence="1" id="KW-0812">Transmembrane</keyword>
<evidence type="ECO:0000313" key="4">
    <source>
        <dbReference type="Proteomes" id="UP000332933"/>
    </source>
</evidence>
<feature type="transmembrane region" description="Helical" evidence="1">
    <location>
        <begin position="1688"/>
        <end position="1705"/>
    </location>
</feature>
<evidence type="ECO:0000313" key="3">
    <source>
        <dbReference type="EMBL" id="VFT86615.1"/>
    </source>
</evidence>
<feature type="transmembrane region" description="Helical" evidence="1">
    <location>
        <begin position="1517"/>
        <end position="1538"/>
    </location>
</feature>
<feature type="transmembrane region" description="Helical" evidence="1">
    <location>
        <begin position="646"/>
        <end position="665"/>
    </location>
</feature>
<organism evidence="3 4">
    <name type="scientific">Aphanomyces stellatus</name>
    <dbReference type="NCBI Taxonomy" id="120398"/>
    <lineage>
        <taxon>Eukaryota</taxon>
        <taxon>Sar</taxon>
        <taxon>Stramenopiles</taxon>
        <taxon>Oomycota</taxon>
        <taxon>Saprolegniomycetes</taxon>
        <taxon>Saprolegniales</taxon>
        <taxon>Verrucalvaceae</taxon>
        <taxon>Aphanomyces</taxon>
    </lineage>
</organism>
<protein>
    <submittedName>
        <fullName evidence="3">Aste57867_9736 protein</fullName>
    </submittedName>
</protein>
<reference evidence="3 4" key="1">
    <citation type="submission" date="2019-03" db="EMBL/GenBank/DDBJ databases">
        <authorList>
            <person name="Gaulin E."/>
            <person name="Dumas B."/>
        </authorList>
    </citation>
    <scope>NUCLEOTIDE SEQUENCE [LARGE SCALE GENOMIC DNA]</scope>
    <source>
        <strain evidence="3">CBS 568.67</strain>
    </source>
</reference>
<dbReference type="EMBL" id="VJMH01005159">
    <property type="protein sequence ID" value="KAF0699722.1"/>
    <property type="molecule type" value="Genomic_DNA"/>
</dbReference>
<dbReference type="EMBL" id="CAADRA010005180">
    <property type="protein sequence ID" value="VFT86615.1"/>
    <property type="molecule type" value="Genomic_DNA"/>
</dbReference>
<keyword evidence="4" id="KW-1185">Reference proteome</keyword>
<feature type="transmembrane region" description="Helical" evidence="1">
    <location>
        <begin position="1631"/>
        <end position="1651"/>
    </location>
</feature>
<reference evidence="2" key="2">
    <citation type="submission" date="2019-06" db="EMBL/GenBank/DDBJ databases">
        <title>Genomics analysis of Aphanomyces spp. identifies a new class of oomycete effector associated with host adaptation.</title>
        <authorList>
            <person name="Gaulin E."/>
        </authorList>
    </citation>
    <scope>NUCLEOTIDE SEQUENCE</scope>
    <source>
        <strain evidence="2">CBS 578.67</strain>
    </source>
</reference>
<feature type="transmembrane region" description="Helical" evidence="1">
    <location>
        <begin position="34"/>
        <end position="53"/>
    </location>
</feature>
<sequence>MPNVHPSPSAPPIACGPTLPAHLIPQRRRKVPPLAGLVYVLGSAAISISYLILLAPSITNDFWWPHFTTPGIQTFLGDLYNAKTKLEARGSFSLFAPGAVVVKDYSTDAAFISMRPATARAILLDHLPLQEAIRIMRSISLIENIRTVAPPCWLDFNRTYEMAHTALRQATCSTDRTTNAAVYLESLLRNVQTSDLLSSTYYPEIQGGIFAAVVLTPMGAAWVDAIETHIWPSVSDEESYWRAFGITTFKNQLQNYYLEGMHNDISIVNALGISSRVTIDSRPATTRAKTSWSTQFASCGFWNDLDTTAQTSLASSLIRSAPNAFERLGYDWDTWFFGEAGTPATALIRTQLSPLANFDVNLVPVPASLLRLVAAFEDRLFSSMIGTSSDYLALDEPTVDATPAAWMTLPNAVFYGGNPLCPYGNPLPYIQPSFGYDDDCGLQIHHQIQLTRDALLFAILAHQAKDMVAICAQCFPASTCVQTLRAAKQVYSRLFLQDDDNMTAFVALAFVDILPLNISFLQWATVNGIDQILHQAMVGSDSESDPWSFLGWMTLYDWVTGHREVYTFEGDYSTVTLMSRRHDLQPLAASTAELPGIACFCFWIVCIYVSLVLCLVIGLVIGYAAVFRIRDGYNLWMVNRSIGGVWIGRPFLFLRGITAIVVLSTSPVAFLDAGLARLEFSPRPLWHTLVLAGEATWIAYVVHDTLTPITKPFTASYARLSSFLAWLALVLLECVEPYEMTATLARDCSIVSFTAGVQCTSGRVHIGNIQRTATLFGIVLVSVVVSYATVRVYPRTASSHGDEFKPLHVLFPAASEAFLKRHEAATVDSVFCVLSGLIPLGSRIFDIKLWVFFEAKPTEVGNHTLLGHRESFHRSMSQRTAGYFWFKPATFEQQSMAQEEVQRRTATILSSTHRPLPFVHFRSAGMVAFAYMLGNALSSFLFLSFSQNVLVNDFLWEGFNSVTTQPFLCNLFNTNLQVANPTLNFHFQDAAYGSFAKTTNAADTTIRSSHLYPNIVQDEANRDLYSVVQALRAMDSCHLPWIATAYCFLDFDQTWPMAYSARRQHRCTSQLQNGAIYFETALRNAQWPHLTTCWGTSLSGAFFAPLSTSNSGRAWIDAIQNNLKSVTDEVAYWQSYNVTMYRTQWQNYKRLGAAETIVVENAIGFSYPLTLKRSNSSFQVSAATSFIMYWSLANDLNLVVNNASAFGGCSLLADSSAFPYGNTSSGLEAALMERHFLPNPLGPVLAVFSTTIGPFGVVDLVQVATPPALQTMYRTMQRFLLSKLATGGVDIQDKYWSIYTQYFFTPQPHAWDSVYLWGGDLNCGVNYGGSWNRPLQFFSSAGNCGNYLTDFISTPSQNVLVALLAANLLDGNRTQWALISTRDADRATTVLNMFNKTVSFLQTFFSVAELTQFVNLTTTARLNIRDDINLSFVQYIQPMDSDVYALSSINFFAPSEPHLEFFSWLYVFDWVEGKREVVTFQGDVDAVTTISAPVNLDVRPVNGQEIPVNVSYYILRVVQYITIVLFGVSCIVCIYIVTSRGYVEGLHMIPFNLIAGHVWVGRPLMLLRGLAAVCFLSTSTVELVSPHTGLISYFQSPAPNLFTTFLSATQISWLVYVVVDSFSIVTSEYTSNYSTLSAVVGTLVIFVWSAAFPPNHSVSISRQCTVVAVDFDVVCTSGNVRIGDVTRFTQLVLVCIGCTLLCFLVERQRHTMPPPNLKLVSFLIYSAAKHEFEQNIHVYWEHNGVYYIDKASATLTGLLTFEFKQIMYVFDIKTWRVYAVPPQDKNTLGFPRRLRHAIPLVE</sequence>
<gene>
    <name evidence="3" type="primary">Aste57867_9736</name>
    <name evidence="2" type="ORF">As57867_009698</name>
    <name evidence="3" type="ORF">ASTE57867_9736</name>
</gene>
<feature type="transmembrane region" description="Helical" evidence="1">
    <location>
        <begin position="1559"/>
        <end position="1581"/>
    </location>
</feature>
<feature type="transmembrane region" description="Helical" evidence="1">
    <location>
        <begin position="602"/>
        <end position="626"/>
    </location>
</feature>
<feature type="transmembrane region" description="Helical" evidence="1">
    <location>
        <begin position="1601"/>
        <end position="1619"/>
    </location>
</feature>
<proteinExistence type="predicted"/>
<keyword evidence="1" id="KW-0472">Membrane</keyword>
<dbReference type="Proteomes" id="UP000332933">
    <property type="component" value="Unassembled WGS sequence"/>
</dbReference>
<evidence type="ECO:0000256" key="1">
    <source>
        <dbReference type="SAM" id="Phobius"/>
    </source>
</evidence>
<accession>A0A485KNP6</accession>
<name>A0A485KNP6_9STRA</name>
<evidence type="ECO:0000313" key="2">
    <source>
        <dbReference type="EMBL" id="KAF0699722.1"/>
    </source>
</evidence>
<keyword evidence="1" id="KW-1133">Transmembrane helix</keyword>